<keyword evidence="3 6" id="KW-0808">Transferase</keyword>
<dbReference type="SUPFAM" id="SSF52151">
    <property type="entry name" value="FabD/lysophospholipase-like"/>
    <property type="match status" value="1"/>
</dbReference>
<dbReference type="PANTHER" id="PTHR42681:SF1">
    <property type="entry name" value="MALONYL-COA-ACYL CARRIER PROTEIN TRANSACYLASE, MITOCHONDRIAL"/>
    <property type="match status" value="1"/>
</dbReference>
<dbReference type="InterPro" id="IPR050858">
    <property type="entry name" value="Mal-CoA-ACP_Trans/PKS_FabD"/>
</dbReference>
<comment type="caution">
    <text evidence="8">The sequence shown here is derived from an EMBL/GenBank/DDBJ whole genome shotgun (WGS) entry which is preliminary data.</text>
</comment>
<protein>
    <recommendedName>
        <fullName evidence="2 6">Malonyl CoA-acyl carrier protein transacylase</fullName>
        <ecNumber evidence="1 6">2.3.1.39</ecNumber>
    </recommendedName>
</protein>
<dbReference type="PIRSF" id="PIRSF000446">
    <property type="entry name" value="Mct"/>
    <property type="match status" value="1"/>
</dbReference>
<dbReference type="Pfam" id="PF00698">
    <property type="entry name" value="Acyl_transf_1"/>
    <property type="match status" value="1"/>
</dbReference>
<dbReference type="SMART" id="SM00827">
    <property type="entry name" value="PKS_AT"/>
    <property type="match status" value="1"/>
</dbReference>
<evidence type="ECO:0000256" key="6">
    <source>
        <dbReference type="PIRNR" id="PIRNR000446"/>
    </source>
</evidence>
<dbReference type="PANTHER" id="PTHR42681">
    <property type="entry name" value="MALONYL-COA-ACYL CARRIER PROTEIN TRANSACYLASE, MITOCHONDRIAL"/>
    <property type="match status" value="1"/>
</dbReference>
<evidence type="ECO:0000256" key="3">
    <source>
        <dbReference type="ARBA" id="ARBA00022679"/>
    </source>
</evidence>
<dbReference type="Gene3D" id="3.30.70.250">
    <property type="entry name" value="Malonyl-CoA ACP transacylase, ACP-binding"/>
    <property type="match status" value="1"/>
</dbReference>
<organism evidence="8 9">
    <name type="scientific">Candidatus Cyrtobacter comes</name>
    <dbReference type="NCBI Taxonomy" id="675776"/>
    <lineage>
        <taxon>Bacteria</taxon>
        <taxon>Pseudomonadati</taxon>
        <taxon>Pseudomonadota</taxon>
        <taxon>Alphaproteobacteria</taxon>
        <taxon>Rickettsiales</taxon>
        <taxon>Candidatus Midichloriaceae</taxon>
        <taxon>Candidatus Cyrtobacter</taxon>
    </lineage>
</organism>
<evidence type="ECO:0000256" key="5">
    <source>
        <dbReference type="ARBA" id="ARBA00048462"/>
    </source>
</evidence>
<accession>A0ABU5L9D5</accession>
<gene>
    <name evidence="8" type="ORF">Cyrtocomes_01125</name>
</gene>
<evidence type="ECO:0000313" key="9">
    <source>
        <dbReference type="Proteomes" id="UP001293791"/>
    </source>
</evidence>
<comment type="similarity">
    <text evidence="6">Belongs to the fabD family.</text>
</comment>
<sequence length="316" mass="34282">MLECFLLFPGQGSQFVGMGKFLFDNFSVSKDVFARVDEALGRGLSALIFNGTIEELTLTVNAQPAIMAISIAAYCALLQEVDIRPQASAGHSLGEYSALVASGAISLEEAAVLLDKRGRAIQAAVTENGAMAALLGVSEVSHVEDLCKEVSGICQIANDNGAGQFVISGTFSSIKEAIDISKNYGVKKAIMLNVSAPFHCSMIESAADEMSYHLRKTNFLEPNFRVISNYDLSSHPGGELTALLLQKQIPNRVRWRETMEILRSESEKNLNRCMFLELGPGNVLSNIAKRMGCSEVANFSSMHEFSDIVKNINSEK</sequence>
<dbReference type="Proteomes" id="UP001293791">
    <property type="component" value="Unassembled WGS sequence"/>
</dbReference>
<evidence type="ECO:0000256" key="2">
    <source>
        <dbReference type="ARBA" id="ARBA00018953"/>
    </source>
</evidence>
<dbReference type="InterPro" id="IPR014043">
    <property type="entry name" value="Acyl_transferase_dom"/>
</dbReference>
<dbReference type="SUPFAM" id="SSF55048">
    <property type="entry name" value="Probable ACP-binding domain of malonyl-CoA ACP transacylase"/>
    <property type="match status" value="1"/>
</dbReference>
<keyword evidence="4 6" id="KW-0012">Acyltransferase</keyword>
<feature type="domain" description="Malonyl-CoA:ACP transacylase (MAT)" evidence="7">
    <location>
        <begin position="7"/>
        <end position="304"/>
    </location>
</feature>
<dbReference type="InterPro" id="IPR016035">
    <property type="entry name" value="Acyl_Trfase/lysoPLipase"/>
</dbReference>
<proteinExistence type="inferred from homology"/>
<dbReference type="RefSeq" id="WP_322498176.1">
    <property type="nucleotide sequence ID" value="NZ_JARGYT010000097.1"/>
</dbReference>
<keyword evidence="9" id="KW-1185">Reference proteome</keyword>
<evidence type="ECO:0000256" key="4">
    <source>
        <dbReference type="ARBA" id="ARBA00023315"/>
    </source>
</evidence>
<dbReference type="Gene3D" id="3.40.366.10">
    <property type="entry name" value="Malonyl-Coenzyme A Acyl Carrier Protein, domain 2"/>
    <property type="match status" value="1"/>
</dbReference>
<name>A0ABU5L9D5_9RICK</name>
<comment type="catalytic activity">
    <reaction evidence="5 6">
        <text>holo-[ACP] + malonyl-CoA = malonyl-[ACP] + CoA</text>
        <dbReference type="Rhea" id="RHEA:41792"/>
        <dbReference type="Rhea" id="RHEA-COMP:9623"/>
        <dbReference type="Rhea" id="RHEA-COMP:9685"/>
        <dbReference type="ChEBI" id="CHEBI:57287"/>
        <dbReference type="ChEBI" id="CHEBI:57384"/>
        <dbReference type="ChEBI" id="CHEBI:64479"/>
        <dbReference type="ChEBI" id="CHEBI:78449"/>
        <dbReference type="EC" id="2.3.1.39"/>
    </reaction>
</comment>
<dbReference type="InterPro" id="IPR001227">
    <property type="entry name" value="Ac_transferase_dom_sf"/>
</dbReference>
<dbReference type="InterPro" id="IPR016036">
    <property type="entry name" value="Malonyl_transacylase_ACP-bd"/>
</dbReference>
<dbReference type="InterPro" id="IPR024925">
    <property type="entry name" value="Malonyl_CoA-ACP_transAc"/>
</dbReference>
<evidence type="ECO:0000259" key="7">
    <source>
        <dbReference type="SMART" id="SM00827"/>
    </source>
</evidence>
<dbReference type="EC" id="2.3.1.39" evidence="1 6"/>
<reference evidence="8 9" key="1">
    <citation type="submission" date="2023-02" db="EMBL/GenBank/DDBJ databases">
        <title>Host association and intracellularity evolved multiple times independently in the Rickettsiales.</title>
        <authorList>
            <person name="Castelli M."/>
            <person name="Nardi T."/>
            <person name="Gammuto L."/>
            <person name="Bellinzona G."/>
            <person name="Sabaneyeva E."/>
            <person name="Potekhin A."/>
            <person name="Serra V."/>
            <person name="Petroni G."/>
            <person name="Sassera D."/>
        </authorList>
    </citation>
    <scope>NUCLEOTIDE SEQUENCE [LARGE SCALE GENOMIC DNA]</scope>
    <source>
        <strain evidence="8 9">BOD18</strain>
    </source>
</reference>
<evidence type="ECO:0000256" key="1">
    <source>
        <dbReference type="ARBA" id="ARBA00013258"/>
    </source>
</evidence>
<dbReference type="EMBL" id="JARGYT010000097">
    <property type="protein sequence ID" value="MDZ5762731.1"/>
    <property type="molecule type" value="Genomic_DNA"/>
</dbReference>
<evidence type="ECO:0000313" key="8">
    <source>
        <dbReference type="EMBL" id="MDZ5762731.1"/>
    </source>
</evidence>